<name>A0ABV7KUB9_9PROT</name>
<feature type="region of interest" description="Disordered" evidence="1">
    <location>
        <begin position="96"/>
        <end position="136"/>
    </location>
</feature>
<dbReference type="EMBL" id="JBHRTR010000005">
    <property type="protein sequence ID" value="MFC3225904.1"/>
    <property type="molecule type" value="Genomic_DNA"/>
</dbReference>
<protein>
    <submittedName>
        <fullName evidence="3">Divergent polysaccharide deacetylase family protein</fullName>
    </submittedName>
</protein>
<feature type="transmembrane region" description="Helical" evidence="2">
    <location>
        <begin position="52"/>
        <end position="74"/>
    </location>
</feature>
<dbReference type="PANTHER" id="PTHR30105:SF2">
    <property type="entry name" value="DIVERGENT POLYSACCHARIDE DEACETYLASE SUPERFAMILY"/>
    <property type="match status" value="1"/>
</dbReference>
<feature type="compositionally biased region" description="Low complexity" evidence="1">
    <location>
        <begin position="110"/>
        <end position="136"/>
    </location>
</feature>
<keyword evidence="2" id="KW-0812">Transmembrane</keyword>
<evidence type="ECO:0000256" key="1">
    <source>
        <dbReference type="SAM" id="MobiDB-lite"/>
    </source>
</evidence>
<accession>A0ABV7KUB9</accession>
<dbReference type="RefSeq" id="WP_379897644.1">
    <property type="nucleotide sequence ID" value="NZ_JBHRTR010000005.1"/>
</dbReference>
<keyword evidence="2" id="KW-0472">Membrane</keyword>
<dbReference type="Pfam" id="PF04748">
    <property type="entry name" value="Polysacc_deac_2"/>
    <property type="match status" value="1"/>
</dbReference>
<dbReference type="InterPro" id="IPR006837">
    <property type="entry name" value="Divergent_DAC"/>
</dbReference>
<feature type="compositionally biased region" description="Gly residues" evidence="1">
    <location>
        <begin position="7"/>
        <end position="27"/>
    </location>
</feature>
<reference evidence="4" key="1">
    <citation type="journal article" date="2019" name="Int. J. Syst. Evol. Microbiol.">
        <title>The Global Catalogue of Microorganisms (GCM) 10K type strain sequencing project: providing services to taxonomists for standard genome sequencing and annotation.</title>
        <authorList>
            <consortium name="The Broad Institute Genomics Platform"/>
            <consortium name="The Broad Institute Genome Sequencing Center for Infectious Disease"/>
            <person name="Wu L."/>
            <person name="Ma J."/>
        </authorList>
    </citation>
    <scope>NUCLEOTIDE SEQUENCE [LARGE SCALE GENOMIC DNA]</scope>
    <source>
        <strain evidence="4">KCTC 42964</strain>
    </source>
</reference>
<evidence type="ECO:0000256" key="2">
    <source>
        <dbReference type="SAM" id="Phobius"/>
    </source>
</evidence>
<evidence type="ECO:0000313" key="3">
    <source>
        <dbReference type="EMBL" id="MFC3225904.1"/>
    </source>
</evidence>
<feature type="region of interest" description="Disordered" evidence="1">
    <location>
        <begin position="413"/>
        <end position="434"/>
    </location>
</feature>
<dbReference type="PANTHER" id="PTHR30105">
    <property type="entry name" value="UNCHARACTERIZED YIBQ-RELATED"/>
    <property type="match status" value="1"/>
</dbReference>
<dbReference type="SUPFAM" id="SSF88713">
    <property type="entry name" value="Glycoside hydrolase/deacetylase"/>
    <property type="match status" value="1"/>
</dbReference>
<sequence length="434" mass="44968">MAKGSGNRRGAGANGRTPGGRTPGGRSAGRKTSDGRSRTGAKARTGAARIRYGLAALAALVVVVALAGLGTAWLDRAPEPGADGLTMAVNRPAPTAITGIPRLNGRDSEPPAAQAAQDPDRMAAAGEAQPADAGPDAIGDLIQQLERGEVPRGNAEGADDEVLAALPPEPEETWPDRAGPSGEAGFARIAIVIDDLGGSAEAVRRLMALPGPVTYAFLTANAGTPDQARMVAAAGLDVMLHMPMEPQGEQNPGPNALLVGNTAEENLRRLKWHLARLPGAIGLNNHMGSRFTADAAQMRPVLEAANDAQLFYLDSRTSGRSVGYQVARELPMPALQRDIFLDHDPVEDTILRQLRHTEAVAAREGSAIAIGHPYPETLAVLERWMPQAQARGYVLVGISDLVPARQPATVRKTGAAAAGLTGPAARSGGGPLAN</sequence>
<keyword evidence="2" id="KW-1133">Transmembrane helix</keyword>
<dbReference type="Proteomes" id="UP001595528">
    <property type="component" value="Unassembled WGS sequence"/>
</dbReference>
<feature type="compositionally biased region" description="Low complexity" evidence="1">
    <location>
        <begin position="413"/>
        <end position="425"/>
    </location>
</feature>
<dbReference type="Gene3D" id="3.20.20.370">
    <property type="entry name" value="Glycoside hydrolase/deacetylase"/>
    <property type="match status" value="1"/>
</dbReference>
<evidence type="ECO:0000313" key="4">
    <source>
        <dbReference type="Proteomes" id="UP001595528"/>
    </source>
</evidence>
<dbReference type="InterPro" id="IPR011330">
    <property type="entry name" value="Glyco_hydro/deAcase_b/a-brl"/>
</dbReference>
<dbReference type="CDD" id="cd10936">
    <property type="entry name" value="CE4_DAC2"/>
    <property type="match status" value="1"/>
</dbReference>
<organism evidence="3 4">
    <name type="scientific">Marinibaculum pumilum</name>
    <dbReference type="NCBI Taxonomy" id="1766165"/>
    <lineage>
        <taxon>Bacteria</taxon>
        <taxon>Pseudomonadati</taxon>
        <taxon>Pseudomonadota</taxon>
        <taxon>Alphaproteobacteria</taxon>
        <taxon>Rhodospirillales</taxon>
        <taxon>Rhodospirillaceae</taxon>
        <taxon>Marinibaculum</taxon>
    </lineage>
</organism>
<comment type="caution">
    <text evidence="3">The sequence shown here is derived from an EMBL/GenBank/DDBJ whole genome shotgun (WGS) entry which is preliminary data.</text>
</comment>
<feature type="region of interest" description="Disordered" evidence="1">
    <location>
        <begin position="1"/>
        <end position="45"/>
    </location>
</feature>
<proteinExistence type="predicted"/>
<gene>
    <name evidence="3" type="ORF">ACFOGJ_01590</name>
</gene>
<keyword evidence="4" id="KW-1185">Reference proteome</keyword>